<dbReference type="PANTHER" id="PTHR48100">
    <property type="entry name" value="BROAD-SPECIFICITY PHOSPHATASE YOR283W-RELATED"/>
    <property type="match status" value="1"/>
</dbReference>
<dbReference type="OrthoDB" id="496981at2759"/>
<evidence type="ECO:0000313" key="2">
    <source>
        <dbReference type="Proteomes" id="UP000269793"/>
    </source>
</evidence>
<dbReference type="GO" id="GO:0016853">
    <property type="term" value="F:isomerase activity"/>
    <property type="evidence" value="ECO:0007669"/>
    <property type="project" value="UniProtKB-KW"/>
</dbReference>
<dbReference type="InterPro" id="IPR013078">
    <property type="entry name" value="His_Pase_superF_clade-1"/>
</dbReference>
<dbReference type="GO" id="GO:0016791">
    <property type="term" value="F:phosphatase activity"/>
    <property type="evidence" value="ECO:0007669"/>
    <property type="project" value="TreeGrafter"/>
</dbReference>
<reference evidence="1 2" key="1">
    <citation type="submission" date="2018-10" db="EMBL/GenBank/DDBJ databases">
        <title>Complete genome sequence of Malassezia restricta CBS 7877.</title>
        <authorList>
            <person name="Morand S.C."/>
            <person name="Bertignac M."/>
            <person name="Iltis A."/>
            <person name="Kolder I."/>
            <person name="Pirovano W."/>
            <person name="Jourdain R."/>
            <person name="Clavaud C."/>
        </authorList>
    </citation>
    <scope>NUCLEOTIDE SEQUENCE [LARGE SCALE GENOMIC DNA]</scope>
    <source>
        <strain evidence="1 2">CBS 7877</strain>
    </source>
</reference>
<keyword evidence="2" id="KW-1185">Reference proteome</keyword>
<name>A0A3G2S9Q3_MALR7</name>
<dbReference type="Gene3D" id="3.40.50.1240">
    <property type="entry name" value="Phosphoglycerate mutase-like"/>
    <property type="match status" value="1"/>
</dbReference>
<dbReference type="InterPro" id="IPR050275">
    <property type="entry name" value="PGM_Phosphatase"/>
</dbReference>
<dbReference type="InterPro" id="IPR029033">
    <property type="entry name" value="His_PPase_superfam"/>
</dbReference>
<dbReference type="PANTHER" id="PTHR48100:SF1">
    <property type="entry name" value="HISTIDINE PHOSPHATASE FAMILY PROTEIN-RELATED"/>
    <property type="match status" value="1"/>
</dbReference>
<keyword evidence="1" id="KW-0413">Isomerase</keyword>
<protein>
    <submittedName>
        <fullName evidence="1">Putative phosphomutase PMU1</fullName>
        <ecNumber evidence="1">5.4.-.-</ecNumber>
    </submittedName>
</protein>
<dbReference type="EMBL" id="CP033154">
    <property type="protein sequence ID" value="AYO44626.1"/>
    <property type="molecule type" value="Genomic_DNA"/>
</dbReference>
<dbReference type="GO" id="GO:0005737">
    <property type="term" value="C:cytoplasm"/>
    <property type="evidence" value="ECO:0007669"/>
    <property type="project" value="TreeGrafter"/>
</dbReference>
<dbReference type="SUPFAM" id="SSF53254">
    <property type="entry name" value="Phosphoglycerate mutase-like"/>
    <property type="match status" value="1"/>
</dbReference>
<gene>
    <name evidence="1" type="primary">PMU1</name>
    <name evidence="1" type="ORF">DNF11_3676</name>
</gene>
<dbReference type="Pfam" id="PF00300">
    <property type="entry name" value="His_Phos_1"/>
    <property type="match status" value="1"/>
</dbReference>
<dbReference type="Proteomes" id="UP000269793">
    <property type="component" value="Chromosome VII"/>
</dbReference>
<sequence length="252" mass="29453">MCHRWEFDALPVFVHQDASIHELPAVAKNMGLSEGMTWDDVREELQRLPRQDNSYSYKLVYLARHGQGYHNLAELKYGKQAWEDVWAKKNGDDTYEWGPDPLLTPLGMKQAQHVHDTWTSFLQLPASLHPPLPELVCSSPLRRSLSTLCISWQGILAHETKVHVREHLREVIGKNTCDQRVTRTDLERHMQFHPFRIAIHGDFTEHDSLWTPRRETDDAMRQRVHGVLEEIWENEAKDKQALIMAVYFDDDL</sequence>
<dbReference type="EC" id="5.4.-.-" evidence="1"/>
<dbReference type="AlphaFoldDB" id="A0A3G2S9Q3"/>
<dbReference type="VEuPathDB" id="FungiDB:DNF11_3676"/>
<evidence type="ECO:0000313" key="1">
    <source>
        <dbReference type="EMBL" id="AYO44626.1"/>
    </source>
</evidence>
<organism evidence="1 2">
    <name type="scientific">Malassezia restricta (strain ATCC 96810 / NBRC 103918 / CBS 7877)</name>
    <name type="common">Seborrheic dermatitis infection agent</name>
    <dbReference type="NCBI Taxonomy" id="425264"/>
    <lineage>
        <taxon>Eukaryota</taxon>
        <taxon>Fungi</taxon>
        <taxon>Dikarya</taxon>
        <taxon>Basidiomycota</taxon>
        <taxon>Ustilaginomycotina</taxon>
        <taxon>Malasseziomycetes</taxon>
        <taxon>Malasseziales</taxon>
        <taxon>Malasseziaceae</taxon>
        <taxon>Malassezia</taxon>
    </lineage>
</organism>
<proteinExistence type="predicted"/>
<accession>A0A3G2S9Q3</accession>